<reference evidence="3" key="1">
    <citation type="submission" date="2016-06" db="EMBL/GenBank/DDBJ databases">
        <title>Parallel loss of symbiosis genes in relatives of nitrogen-fixing non-legume Parasponia.</title>
        <authorList>
            <person name="Van Velzen R."/>
            <person name="Holmer R."/>
            <person name="Bu F."/>
            <person name="Rutten L."/>
            <person name="Van Zeijl A."/>
            <person name="Liu W."/>
            <person name="Santuari L."/>
            <person name="Cao Q."/>
            <person name="Sharma T."/>
            <person name="Shen D."/>
            <person name="Roswanjaya Y."/>
            <person name="Wardhani T."/>
            <person name="Kalhor M.S."/>
            <person name="Jansen J."/>
            <person name="Van den Hoogen J."/>
            <person name="Gungor B."/>
            <person name="Hartog M."/>
            <person name="Hontelez J."/>
            <person name="Verver J."/>
            <person name="Yang W.-C."/>
            <person name="Schijlen E."/>
            <person name="Repin R."/>
            <person name="Schilthuizen M."/>
            <person name="Schranz E."/>
            <person name="Heidstra R."/>
            <person name="Miyata K."/>
            <person name="Fedorova E."/>
            <person name="Kohlen W."/>
            <person name="Bisseling T."/>
            <person name="Smit S."/>
            <person name="Geurts R."/>
        </authorList>
    </citation>
    <scope>NUCLEOTIDE SEQUENCE [LARGE SCALE GENOMIC DNA]</scope>
    <source>
        <strain evidence="3">cv. WU1-14</strain>
    </source>
</reference>
<comment type="caution">
    <text evidence="2">The sequence shown here is derived from an EMBL/GenBank/DDBJ whole genome shotgun (WGS) entry which is preliminary data.</text>
</comment>
<evidence type="ECO:0000313" key="2">
    <source>
        <dbReference type="EMBL" id="PON47403.1"/>
    </source>
</evidence>
<feature type="non-terminal residue" evidence="2">
    <location>
        <position position="1"/>
    </location>
</feature>
<keyword evidence="3" id="KW-1185">Reference proteome</keyword>
<feature type="region of interest" description="Disordered" evidence="1">
    <location>
        <begin position="1"/>
        <end position="64"/>
    </location>
</feature>
<gene>
    <name evidence="2" type="ORF">PanWU01x14_244870</name>
</gene>
<evidence type="ECO:0000256" key="1">
    <source>
        <dbReference type="SAM" id="MobiDB-lite"/>
    </source>
</evidence>
<feature type="compositionally biased region" description="Pro residues" evidence="1">
    <location>
        <begin position="44"/>
        <end position="53"/>
    </location>
</feature>
<dbReference type="EMBL" id="JXTB01000295">
    <property type="protein sequence ID" value="PON47403.1"/>
    <property type="molecule type" value="Genomic_DNA"/>
</dbReference>
<accession>A0A2P5BF35</accession>
<organism evidence="2 3">
    <name type="scientific">Parasponia andersonii</name>
    <name type="common">Sponia andersonii</name>
    <dbReference type="NCBI Taxonomy" id="3476"/>
    <lineage>
        <taxon>Eukaryota</taxon>
        <taxon>Viridiplantae</taxon>
        <taxon>Streptophyta</taxon>
        <taxon>Embryophyta</taxon>
        <taxon>Tracheophyta</taxon>
        <taxon>Spermatophyta</taxon>
        <taxon>Magnoliopsida</taxon>
        <taxon>eudicotyledons</taxon>
        <taxon>Gunneridae</taxon>
        <taxon>Pentapetalae</taxon>
        <taxon>rosids</taxon>
        <taxon>fabids</taxon>
        <taxon>Rosales</taxon>
        <taxon>Cannabaceae</taxon>
        <taxon>Parasponia</taxon>
    </lineage>
</organism>
<dbReference type="AlphaFoldDB" id="A0A2P5BF35"/>
<evidence type="ECO:0000313" key="3">
    <source>
        <dbReference type="Proteomes" id="UP000237105"/>
    </source>
</evidence>
<protein>
    <submittedName>
        <fullName evidence="2">Uncharacterized protein</fullName>
    </submittedName>
</protein>
<dbReference type="Proteomes" id="UP000237105">
    <property type="component" value="Unassembled WGS sequence"/>
</dbReference>
<feature type="non-terminal residue" evidence="2">
    <location>
        <position position="64"/>
    </location>
</feature>
<sequence>DPVKVRDKTNDQVEDNIEPFSEQTQDTMPASEVEKPKSKLFLDNPPPYVPLIPYPQRFQKQKLD</sequence>
<name>A0A2P5BF35_PARAD</name>
<feature type="compositionally biased region" description="Basic and acidic residues" evidence="1">
    <location>
        <begin position="1"/>
        <end position="11"/>
    </location>
</feature>
<proteinExistence type="predicted"/>